<evidence type="ECO:0000313" key="2">
    <source>
        <dbReference type="Proteomes" id="UP000217103"/>
    </source>
</evidence>
<gene>
    <name evidence="1" type="ORF">SAMN04489764_2922</name>
</gene>
<name>A0A1H1FDC2_9ACTN</name>
<dbReference type="AlphaFoldDB" id="A0A1H1FDC2"/>
<dbReference type="STRING" id="35622.SAMN04489764_2922"/>
<reference evidence="1 2" key="1">
    <citation type="submission" date="2016-10" db="EMBL/GenBank/DDBJ databases">
        <authorList>
            <person name="de Groot N.N."/>
        </authorList>
    </citation>
    <scope>NUCLEOTIDE SEQUENCE [LARGE SCALE GENOMIC DNA]</scope>
    <source>
        <strain evidence="1 2">DSM 43794</strain>
    </source>
</reference>
<organism evidence="1 2">
    <name type="scientific">Thermostaphylospora chromogena</name>
    <dbReference type="NCBI Taxonomy" id="35622"/>
    <lineage>
        <taxon>Bacteria</taxon>
        <taxon>Bacillati</taxon>
        <taxon>Actinomycetota</taxon>
        <taxon>Actinomycetes</taxon>
        <taxon>Streptosporangiales</taxon>
        <taxon>Thermomonosporaceae</taxon>
        <taxon>Thermostaphylospora</taxon>
    </lineage>
</organism>
<keyword evidence="2" id="KW-1185">Reference proteome</keyword>
<proteinExistence type="predicted"/>
<sequence>MKDETRTVTETSAEHGRTLTDVVTSRTCGEPYTGATNFDSFSNGGKI</sequence>
<protein>
    <submittedName>
        <fullName evidence="1">Uncharacterized protein</fullName>
    </submittedName>
</protein>
<accession>A0A1H1FDC2</accession>
<dbReference type="EMBL" id="FNKK01000002">
    <property type="protein sequence ID" value="SDQ98828.1"/>
    <property type="molecule type" value="Genomic_DNA"/>
</dbReference>
<evidence type="ECO:0000313" key="1">
    <source>
        <dbReference type="EMBL" id="SDQ98828.1"/>
    </source>
</evidence>
<dbReference type="RefSeq" id="WP_165634793.1">
    <property type="nucleotide sequence ID" value="NZ_FNKK01000002.1"/>
</dbReference>
<dbReference type="Proteomes" id="UP000217103">
    <property type="component" value="Unassembled WGS sequence"/>
</dbReference>